<keyword evidence="3" id="KW-0067">ATP-binding</keyword>
<dbReference type="GO" id="GO:0005524">
    <property type="term" value="F:ATP binding"/>
    <property type="evidence" value="ECO:0007669"/>
    <property type="project" value="UniProtKB-KW"/>
</dbReference>
<dbReference type="NCBIfam" id="NF040713">
    <property type="entry name" value="ZapE"/>
    <property type="match status" value="1"/>
</dbReference>
<reference evidence="5" key="1">
    <citation type="journal article" date="2021" name="IMA Fungus">
        <title>Genomic characterization of three marine fungi, including Emericellopsis atlantica sp. nov. with signatures of a generalist lifestyle and marine biomass degradation.</title>
        <authorList>
            <person name="Hagestad O.C."/>
            <person name="Hou L."/>
            <person name="Andersen J.H."/>
            <person name="Hansen E.H."/>
            <person name="Altermark B."/>
            <person name="Li C."/>
            <person name="Kuhnert E."/>
            <person name="Cox R.J."/>
            <person name="Crous P.W."/>
            <person name="Spatafora J.W."/>
            <person name="Lail K."/>
            <person name="Amirebrahimi M."/>
            <person name="Lipzen A."/>
            <person name="Pangilinan J."/>
            <person name="Andreopoulos W."/>
            <person name="Hayes R.D."/>
            <person name="Ng V."/>
            <person name="Grigoriev I.V."/>
            <person name="Jackson S.A."/>
            <person name="Sutton T.D.S."/>
            <person name="Dobson A.D.W."/>
            <person name="Rama T."/>
        </authorList>
    </citation>
    <scope>NUCLEOTIDE SEQUENCE</scope>
    <source>
        <strain evidence="5">TRa018bII</strain>
    </source>
</reference>
<gene>
    <name evidence="5" type="ORF">BJ875DRAFT_376550</name>
</gene>
<feature type="region of interest" description="Disordered" evidence="4">
    <location>
        <begin position="522"/>
        <end position="587"/>
    </location>
</feature>
<evidence type="ECO:0000313" key="5">
    <source>
        <dbReference type="EMBL" id="KAG9234384.1"/>
    </source>
</evidence>
<feature type="compositionally biased region" description="Polar residues" evidence="4">
    <location>
        <begin position="522"/>
        <end position="533"/>
    </location>
</feature>
<dbReference type="PANTHER" id="PTHR12169">
    <property type="entry name" value="ATPASE N2B"/>
    <property type="match status" value="1"/>
</dbReference>
<dbReference type="OrthoDB" id="548867at2759"/>
<proteinExistence type="inferred from homology"/>
<dbReference type="Proteomes" id="UP000824998">
    <property type="component" value="Unassembled WGS sequence"/>
</dbReference>
<evidence type="ECO:0000256" key="2">
    <source>
        <dbReference type="ARBA" id="ARBA00022741"/>
    </source>
</evidence>
<dbReference type="PANTHER" id="PTHR12169:SF2">
    <property type="entry name" value="AFG1P"/>
    <property type="match status" value="1"/>
</dbReference>
<keyword evidence="6" id="KW-1185">Reference proteome</keyword>
<dbReference type="GO" id="GO:0016887">
    <property type="term" value="F:ATP hydrolysis activity"/>
    <property type="evidence" value="ECO:0007669"/>
    <property type="project" value="InterPro"/>
</dbReference>
<dbReference type="SUPFAM" id="SSF52540">
    <property type="entry name" value="P-loop containing nucleoside triphosphate hydrolases"/>
    <property type="match status" value="1"/>
</dbReference>
<evidence type="ECO:0000256" key="1">
    <source>
        <dbReference type="ARBA" id="ARBA00010322"/>
    </source>
</evidence>
<dbReference type="GO" id="GO:0005739">
    <property type="term" value="C:mitochondrion"/>
    <property type="evidence" value="ECO:0007669"/>
    <property type="project" value="TreeGrafter"/>
</dbReference>
<accession>A0A9P7YIP3</accession>
<dbReference type="AlphaFoldDB" id="A0A9P7YIP3"/>
<dbReference type="CDD" id="cd00009">
    <property type="entry name" value="AAA"/>
    <property type="match status" value="1"/>
</dbReference>
<protein>
    <submittedName>
        <fullName evidence="5">AFG1-like ATPase-domain-containing protein</fullName>
    </submittedName>
</protein>
<keyword evidence="2" id="KW-0547">Nucleotide-binding</keyword>
<evidence type="ECO:0000256" key="3">
    <source>
        <dbReference type="ARBA" id="ARBA00022840"/>
    </source>
</evidence>
<sequence length="587" mass="65483">MSRTLAATVTSRSLAITNPLVLYRSLLQTKQIAPDPAQFRLAIHLQKLYKSLLDYSPEDEYGARLEAIGRVVGDTASEEGNKRGNRLAAPGHPIRRNPLFAHIFAEKQKRDTLALTRILTNYEEAMALDSPKGLLLHGEVGNGKSMMVDLLADCLPNKKKRRWHFNTFMLEILARLEQRRIDGSDDSEHSLTWLAKDLVDTSPILFLDEFQLPDRTAAKILSNLLTAFFQLGGVLIASSNRMPDELSKASGFDFTAPAGGGFMRKWLGYGDARTPSMFPSNNEYAPFVEVLKARCEIWDMRGDKDWRRRDEEIDDTEGSETQRQKMIEDVICQEAGKRSTSASSSSSPDAPIEAKSLKLPKKYLTLLDKVGWQEAIQATLPTTIPSPIPWQSDTIMVYGRKVPVPKHCQGVTLWTFHELCESTLGPADFISLASTFHTFILDQVPTLHLSQKNEARRFITLLDALYEARCKLVVRAGNDPDHLFFPEMRANSSGLLSDAEHENDDGDAVYPETLSEIYQDQTSPFRPNISSYTDEPKAGYGPDEDSDFGPIPGKGNEIGRQVDFGNTGSFMVDSGRCVERGGTQDLT</sequence>
<dbReference type="InterPro" id="IPR005654">
    <property type="entry name" value="ATPase_AFG1-like"/>
</dbReference>
<dbReference type="Pfam" id="PF03969">
    <property type="entry name" value="AFG1_ATPase"/>
    <property type="match status" value="2"/>
</dbReference>
<evidence type="ECO:0000313" key="6">
    <source>
        <dbReference type="Proteomes" id="UP000824998"/>
    </source>
</evidence>
<dbReference type="EMBL" id="MU251465">
    <property type="protein sequence ID" value="KAG9234384.1"/>
    <property type="molecule type" value="Genomic_DNA"/>
</dbReference>
<organism evidence="5 6">
    <name type="scientific">Amylocarpus encephaloides</name>
    <dbReference type="NCBI Taxonomy" id="45428"/>
    <lineage>
        <taxon>Eukaryota</taxon>
        <taxon>Fungi</taxon>
        <taxon>Dikarya</taxon>
        <taxon>Ascomycota</taxon>
        <taxon>Pezizomycotina</taxon>
        <taxon>Leotiomycetes</taxon>
        <taxon>Helotiales</taxon>
        <taxon>Helotiales incertae sedis</taxon>
        <taxon>Amylocarpus</taxon>
    </lineage>
</organism>
<dbReference type="Gene3D" id="3.40.50.300">
    <property type="entry name" value="P-loop containing nucleotide triphosphate hydrolases"/>
    <property type="match status" value="1"/>
</dbReference>
<name>A0A9P7YIP3_9HELO</name>
<comment type="caution">
    <text evidence="5">The sequence shown here is derived from an EMBL/GenBank/DDBJ whole genome shotgun (WGS) entry which is preliminary data.</text>
</comment>
<evidence type="ECO:0000256" key="4">
    <source>
        <dbReference type="SAM" id="MobiDB-lite"/>
    </source>
</evidence>
<comment type="similarity">
    <text evidence="1">Belongs to the AFG1 ATPase family.</text>
</comment>
<dbReference type="InterPro" id="IPR027417">
    <property type="entry name" value="P-loop_NTPase"/>
</dbReference>